<dbReference type="Proteomes" id="UP001190700">
    <property type="component" value="Unassembled WGS sequence"/>
</dbReference>
<dbReference type="EMBL" id="LGRX02019882">
    <property type="protein sequence ID" value="KAK3258028.1"/>
    <property type="molecule type" value="Genomic_DNA"/>
</dbReference>
<accession>A0AAE0FEQ7</accession>
<comment type="caution">
    <text evidence="2">The sequence shown here is derived from an EMBL/GenBank/DDBJ whole genome shotgun (WGS) entry which is preliminary data.</text>
</comment>
<dbReference type="AlphaFoldDB" id="A0AAE0FEQ7"/>
<proteinExistence type="predicted"/>
<name>A0AAE0FEQ7_9CHLO</name>
<sequence>YIRVTDDHSGTVKSTVYSALDSSSLEEIPMSTPRSSACVEAAPKSDMRRRALGHRLEHVRRLLESNKSAVLGSAGAQTSSSSHEDTTFKGETAGAPRAHRAMLQTGAMCTEAYPFAYRPSNNLDYCCASCDSTSESGVNCNADLSTRSTHCKNNAYQACSSPPCSDYTGPTKYYRSGPRAVNDRTNCNSWTGTLEEAKIRCDADTTCTVLHDCDCDGNDWRYCSIVGFDTAGQSCTQSPQADERHRGRGPPACQRF</sequence>
<feature type="region of interest" description="Disordered" evidence="1">
    <location>
        <begin position="69"/>
        <end position="96"/>
    </location>
</feature>
<evidence type="ECO:0000256" key="1">
    <source>
        <dbReference type="SAM" id="MobiDB-lite"/>
    </source>
</evidence>
<protein>
    <submittedName>
        <fullName evidence="2">Uncharacterized protein</fullName>
    </submittedName>
</protein>
<evidence type="ECO:0000313" key="3">
    <source>
        <dbReference type="Proteomes" id="UP001190700"/>
    </source>
</evidence>
<gene>
    <name evidence="2" type="ORF">CYMTET_32911</name>
</gene>
<feature type="non-terminal residue" evidence="2">
    <location>
        <position position="1"/>
    </location>
</feature>
<organism evidence="2 3">
    <name type="scientific">Cymbomonas tetramitiformis</name>
    <dbReference type="NCBI Taxonomy" id="36881"/>
    <lineage>
        <taxon>Eukaryota</taxon>
        <taxon>Viridiplantae</taxon>
        <taxon>Chlorophyta</taxon>
        <taxon>Pyramimonadophyceae</taxon>
        <taxon>Pyramimonadales</taxon>
        <taxon>Pyramimonadaceae</taxon>
        <taxon>Cymbomonas</taxon>
    </lineage>
</organism>
<reference evidence="2 3" key="1">
    <citation type="journal article" date="2015" name="Genome Biol. Evol.">
        <title>Comparative Genomics of a Bacterivorous Green Alga Reveals Evolutionary Causalities and Consequences of Phago-Mixotrophic Mode of Nutrition.</title>
        <authorList>
            <person name="Burns J.A."/>
            <person name="Paasch A."/>
            <person name="Narechania A."/>
            <person name="Kim E."/>
        </authorList>
    </citation>
    <scope>NUCLEOTIDE SEQUENCE [LARGE SCALE GENOMIC DNA]</scope>
    <source>
        <strain evidence="2 3">PLY_AMNH</strain>
    </source>
</reference>
<evidence type="ECO:0000313" key="2">
    <source>
        <dbReference type="EMBL" id="KAK3258028.1"/>
    </source>
</evidence>
<feature type="region of interest" description="Disordered" evidence="1">
    <location>
        <begin position="235"/>
        <end position="256"/>
    </location>
</feature>
<keyword evidence="3" id="KW-1185">Reference proteome</keyword>